<dbReference type="SUPFAM" id="SSF55785">
    <property type="entry name" value="PYP-like sensor domain (PAS domain)"/>
    <property type="match status" value="5"/>
</dbReference>
<dbReference type="InterPro" id="IPR035965">
    <property type="entry name" value="PAS-like_dom_sf"/>
</dbReference>
<dbReference type="KEGG" id="oni:Osc7112_2439"/>
<proteinExistence type="predicted"/>
<feature type="domain" description="PAC" evidence="15">
    <location>
        <begin position="1071"/>
        <end position="1124"/>
    </location>
</feature>
<feature type="domain" description="PAS" evidence="14">
    <location>
        <begin position="297"/>
        <end position="353"/>
    </location>
</feature>
<evidence type="ECO:0000256" key="5">
    <source>
        <dbReference type="ARBA" id="ARBA00022679"/>
    </source>
</evidence>
<feature type="transmembrane region" description="Helical" evidence="12">
    <location>
        <begin position="268"/>
        <end position="289"/>
    </location>
</feature>
<dbReference type="PANTHER" id="PTHR43304">
    <property type="entry name" value="PHYTOCHROME-LIKE PROTEIN CPH1"/>
    <property type="match status" value="1"/>
</dbReference>
<dbReference type="InterPro" id="IPR036097">
    <property type="entry name" value="HisK_dim/P_sf"/>
</dbReference>
<reference evidence="17 18" key="1">
    <citation type="submission" date="2012-05" db="EMBL/GenBank/DDBJ databases">
        <title>Finished chromosome of genome of Oscillatoria sp. PCC 7112.</title>
        <authorList>
            <consortium name="US DOE Joint Genome Institute"/>
            <person name="Gugger M."/>
            <person name="Coursin T."/>
            <person name="Rippka R."/>
            <person name="Tandeau De Marsac N."/>
            <person name="Huntemann M."/>
            <person name="Wei C.-L."/>
            <person name="Han J."/>
            <person name="Detter J.C."/>
            <person name="Han C."/>
            <person name="Tapia R."/>
            <person name="Davenport K."/>
            <person name="Daligault H."/>
            <person name="Erkkila T."/>
            <person name="Gu W."/>
            <person name="Munk A.C.C."/>
            <person name="Teshima H."/>
            <person name="Xu Y."/>
            <person name="Chain P."/>
            <person name="Chen A."/>
            <person name="Krypides N."/>
            <person name="Mavromatis K."/>
            <person name="Markowitz V."/>
            <person name="Szeto E."/>
            <person name="Ivanova N."/>
            <person name="Mikhailova N."/>
            <person name="Ovchinnikova G."/>
            <person name="Pagani I."/>
            <person name="Pati A."/>
            <person name="Goodwin L."/>
            <person name="Peters L."/>
            <person name="Pitluck S."/>
            <person name="Woyke T."/>
            <person name="Kerfeld C."/>
        </authorList>
    </citation>
    <scope>NUCLEOTIDE SEQUENCE [LARGE SCALE GENOMIC DNA]</scope>
    <source>
        <strain evidence="17 18">PCC 7112</strain>
    </source>
</reference>
<feature type="domain" description="PAS" evidence="14">
    <location>
        <begin position="731"/>
        <end position="804"/>
    </location>
</feature>
<dbReference type="InterPro" id="IPR042240">
    <property type="entry name" value="CHASE_sf"/>
</dbReference>
<evidence type="ECO:0000256" key="10">
    <source>
        <dbReference type="ARBA" id="ARBA00023136"/>
    </source>
</evidence>
<protein>
    <recommendedName>
        <fullName evidence="3">histidine kinase</fullName>
        <ecNumber evidence="3">2.7.13.3</ecNumber>
    </recommendedName>
</protein>
<dbReference type="eggNOG" id="COG3452">
    <property type="taxonomic scope" value="Bacteria"/>
</dbReference>
<dbReference type="SMART" id="SM00091">
    <property type="entry name" value="PAS"/>
    <property type="match status" value="5"/>
</dbReference>
<evidence type="ECO:0000259" key="15">
    <source>
        <dbReference type="PROSITE" id="PS50113"/>
    </source>
</evidence>
<keyword evidence="6 12" id="KW-0812">Transmembrane</keyword>
<dbReference type="InterPro" id="IPR006189">
    <property type="entry name" value="CHASE_dom"/>
</dbReference>
<dbReference type="PROSITE" id="PS50109">
    <property type="entry name" value="HIS_KIN"/>
    <property type="match status" value="1"/>
</dbReference>
<dbReference type="InterPro" id="IPR004358">
    <property type="entry name" value="Sig_transdc_His_kin-like_C"/>
</dbReference>
<name>K9VHA2_9CYAN</name>
<evidence type="ECO:0000259" key="14">
    <source>
        <dbReference type="PROSITE" id="PS50112"/>
    </source>
</evidence>
<evidence type="ECO:0000256" key="2">
    <source>
        <dbReference type="ARBA" id="ARBA00004370"/>
    </source>
</evidence>
<comment type="catalytic activity">
    <reaction evidence="1">
        <text>ATP + protein L-histidine = ADP + protein N-phospho-L-histidine.</text>
        <dbReference type="EC" id="2.7.13.3"/>
    </reaction>
</comment>
<dbReference type="InterPro" id="IPR003018">
    <property type="entry name" value="GAF"/>
</dbReference>
<dbReference type="Pfam" id="PF08447">
    <property type="entry name" value="PAS_3"/>
    <property type="match status" value="3"/>
</dbReference>
<evidence type="ECO:0000256" key="11">
    <source>
        <dbReference type="SAM" id="Coils"/>
    </source>
</evidence>
<dbReference type="InterPro" id="IPR003594">
    <property type="entry name" value="HATPase_dom"/>
</dbReference>
<dbReference type="Gene3D" id="3.30.565.10">
    <property type="entry name" value="Histidine kinase-like ATPase, C-terminal domain"/>
    <property type="match status" value="1"/>
</dbReference>
<keyword evidence="4" id="KW-0597">Phosphoprotein</keyword>
<evidence type="ECO:0000256" key="4">
    <source>
        <dbReference type="ARBA" id="ARBA00022553"/>
    </source>
</evidence>
<dbReference type="Proteomes" id="UP000010478">
    <property type="component" value="Chromosome"/>
</dbReference>
<comment type="subcellular location">
    <subcellularLocation>
        <location evidence="2">Membrane</location>
    </subcellularLocation>
</comment>
<dbReference type="OrthoDB" id="442746at2"/>
<dbReference type="SMART" id="SM00387">
    <property type="entry name" value="HATPase_c"/>
    <property type="match status" value="1"/>
</dbReference>
<dbReference type="EC" id="2.7.13.3" evidence="3"/>
<dbReference type="InterPro" id="IPR013655">
    <property type="entry name" value="PAS_fold_3"/>
</dbReference>
<dbReference type="Pfam" id="PF13185">
    <property type="entry name" value="GAF_2"/>
    <property type="match status" value="1"/>
</dbReference>
<dbReference type="SMART" id="SM01079">
    <property type="entry name" value="CHASE"/>
    <property type="match status" value="1"/>
</dbReference>
<dbReference type="SUPFAM" id="SSF55781">
    <property type="entry name" value="GAF domain-like"/>
    <property type="match status" value="1"/>
</dbReference>
<feature type="domain" description="Histidine kinase" evidence="13">
    <location>
        <begin position="1165"/>
        <end position="1423"/>
    </location>
</feature>
<dbReference type="SMART" id="SM00065">
    <property type="entry name" value="GAF"/>
    <property type="match status" value="1"/>
</dbReference>
<evidence type="ECO:0000313" key="18">
    <source>
        <dbReference type="Proteomes" id="UP000010478"/>
    </source>
</evidence>
<dbReference type="Pfam" id="PF00989">
    <property type="entry name" value="PAS"/>
    <property type="match status" value="1"/>
</dbReference>
<evidence type="ECO:0000256" key="8">
    <source>
        <dbReference type="ARBA" id="ARBA00022989"/>
    </source>
</evidence>
<dbReference type="PROSITE" id="PS50112">
    <property type="entry name" value="PAS"/>
    <property type="match status" value="5"/>
</dbReference>
<keyword evidence="10 12" id="KW-0472">Membrane</keyword>
<dbReference type="GO" id="GO:0006355">
    <property type="term" value="P:regulation of DNA-templated transcription"/>
    <property type="evidence" value="ECO:0007669"/>
    <property type="project" value="InterPro"/>
</dbReference>
<dbReference type="GO" id="GO:0000155">
    <property type="term" value="F:phosphorelay sensor kinase activity"/>
    <property type="evidence" value="ECO:0007669"/>
    <property type="project" value="InterPro"/>
</dbReference>
<evidence type="ECO:0000256" key="6">
    <source>
        <dbReference type="ARBA" id="ARBA00022692"/>
    </source>
</evidence>
<dbReference type="InterPro" id="IPR029016">
    <property type="entry name" value="GAF-like_dom_sf"/>
</dbReference>
<dbReference type="PROSITE" id="PS50113">
    <property type="entry name" value="PAC"/>
    <property type="match status" value="4"/>
</dbReference>
<dbReference type="InterPro" id="IPR001610">
    <property type="entry name" value="PAC"/>
</dbReference>
<keyword evidence="9" id="KW-0902">Two-component regulatory system</keyword>
<dbReference type="InterPro" id="IPR013656">
    <property type="entry name" value="PAS_4"/>
</dbReference>
<dbReference type="SMART" id="SM00086">
    <property type="entry name" value="PAC"/>
    <property type="match status" value="5"/>
</dbReference>
<evidence type="ECO:0000256" key="9">
    <source>
        <dbReference type="ARBA" id="ARBA00023012"/>
    </source>
</evidence>
<dbReference type="Pfam" id="PF02518">
    <property type="entry name" value="HATPase_c"/>
    <property type="match status" value="1"/>
</dbReference>
<sequence>MEYFKVKKFQISPYLAAISASIAILVGVSILDRSEQRRFFEYNRATTLDRLSTVRSKLEGSLNARLYLMRGLGAYLSNNPNITEAEFAATARILVAQQAGIRAITLVKGTTVAYIYPREGNEGAIGVDLTALPEQRQMVKEVIQTRKTLLAGPVKLLEGDETFISRSPIFLTPSGAEPETGVYWGLTGLILDKNSLIEEAGLNDSSAKLQYALRGKDGKGTSGSVFFGDGSIFDRNPVLLEVTLPNGSWQLAAIPAGGWAANSPFRGWLLFGGDLLALLTGVAVFSWVYGRAKLRSSEVKYRQLVENANSMIVQLDSEGKITFFNEFAETFFGYAEAEIIGKSAIGTIIPKTDFSESDLAAIIRDCLAQPEKYFQHEKENIRSNGERVWIAWTNKPLLDANGNLAGLLCIGTDISDRKQAEIALQASESELRALFAAMNDVILVIDIEGRYLKIAPTNPGLLYKPSAELVGKKVSELFEPEIADFCQEQIRTALATNQTCTFEYNLELASLHKWFAATISPMKENAVLWVARDITERKQAENWLTGQKQILEMIAKGATLGATLNTLVEIIEQQSRDVMGSILLLAPDGEHLLHGAAPSLPESYNAAIHGRAIGPDAGSCGTAAFTRQQVIVTDIASDPLWENYRDLALSFGLRSCLSTPIFSSQGQVLGTFGMYYSQPRYPKKIDLQLIEAAMNLAGIAIERKQAEESLKQLNQELESRVKQRTAQLMQTEERWQLALKGNNDGIWDWNLQTGELFLSDRFKEITGYDEHSPVVDYFDELNKSTHPDDLALVMQALQNHLNKKTPHYIIEYRCWCYNSVYKWILSRGQALWDASGKAVRMVGSITDITERKQAEEALRESEAKFQKLSANLPGIIYQFLLRSDGYSSFPYISAACRELFELEPEDVLQNAALIGNLIHPDDLQNHDESVAISAQALQPWQWEGRFVLPSGKIRWFQINSRPEAKENGDILWDGIAVDVTDRKESELALQESQQFIKKVAEATPGILYLYDLEEQRNIYTNNSLLMILGYTFDDLTAMDSPLMPQLVHPDDLPKILKYHASFVGIEDGETREIEYRVRAADGQILWLQSRDTIFSRNADGQAKIIIGVSQDITTRKQAEEALRQSEVREREKARDLESALLELRSTQTQLIQTEKMSSLGQLVAGIAHEINNPVNFIHANIDYLNQYTKQLLDLVSLYEHEYPEPSSKIVDRIQEIDLDFMAEDLRKLVGSMQVGTERIRQIVLSLRNFSRLDESAMKPVDIHAGIESTLLILQHRLKSRDSRPEIAIIKEFGKLPLVECYASQLNQVFMNILANAIDAIEERYHKLSLPQSETNSGRIAISTGVTLQNTVRVEISDNGTGISEGIVDRIFNPFFTTKAVGKGTGLGMSIAHSIVVEKHKGKIECISSIGCGTTFKIEIPIDKVYK</sequence>
<dbReference type="Gene3D" id="1.10.287.130">
    <property type="match status" value="1"/>
</dbReference>
<evidence type="ECO:0000256" key="1">
    <source>
        <dbReference type="ARBA" id="ARBA00000085"/>
    </source>
</evidence>
<dbReference type="InterPro" id="IPR000700">
    <property type="entry name" value="PAS-assoc_C"/>
</dbReference>
<dbReference type="eggNOG" id="COG4191">
    <property type="taxonomic scope" value="Bacteria"/>
</dbReference>
<dbReference type="Gene3D" id="3.30.450.40">
    <property type="match status" value="1"/>
</dbReference>
<dbReference type="Pfam" id="PF08448">
    <property type="entry name" value="PAS_4"/>
    <property type="match status" value="1"/>
</dbReference>
<evidence type="ECO:0000313" key="17">
    <source>
        <dbReference type="EMBL" id="AFZ06877.1"/>
    </source>
</evidence>
<dbReference type="RefSeq" id="WP_015176170.1">
    <property type="nucleotide sequence ID" value="NC_019729.1"/>
</dbReference>
<keyword evidence="8 12" id="KW-1133">Transmembrane helix</keyword>
<evidence type="ECO:0000259" key="16">
    <source>
        <dbReference type="PROSITE" id="PS50839"/>
    </source>
</evidence>
<feature type="coiled-coil region" evidence="11">
    <location>
        <begin position="696"/>
        <end position="734"/>
    </location>
</feature>
<evidence type="ECO:0000256" key="7">
    <source>
        <dbReference type="ARBA" id="ARBA00022777"/>
    </source>
</evidence>
<dbReference type="InterPro" id="IPR003661">
    <property type="entry name" value="HisK_dim/P_dom"/>
</dbReference>
<keyword evidence="11" id="KW-0175">Coiled coil</keyword>
<evidence type="ECO:0000256" key="3">
    <source>
        <dbReference type="ARBA" id="ARBA00012438"/>
    </source>
</evidence>
<dbReference type="PANTHER" id="PTHR43304:SF1">
    <property type="entry name" value="PAC DOMAIN-CONTAINING PROTEIN"/>
    <property type="match status" value="1"/>
</dbReference>
<dbReference type="eggNOG" id="COG2202">
    <property type="taxonomic scope" value="Bacteria"/>
</dbReference>
<dbReference type="PRINTS" id="PR00344">
    <property type="entry name" value="BCTRLSENSOR"/>
</dbReference>
<dbReference type="InterPro" id="IPR000014">
    <property type="entry name" value="PAS"/>
</dbReference>
<dbReference type="SUPFAM" id="SSF55874">
    <property type="entry name" value="ATPase domain of HSP90 chaperone/DNA topoisomerase II/histidine kinase"/>
    <property type="match status" value="1"/>
</dbReference>
<feature type="domain" description="PAC" evidence="15">
    <location>
        <begin position="374"/>
        <end position="426"/>
    </location>
</feature>
<organism evidence="17 18">
    <name type="scientific">Phormidium nigroviride PCC 7112</name>
    <dbReference type="NCBI Taxonomy" id="179408"/>
    <lineage>
        <taxon>Bacteria</taxon>
        <taxon>Bacillati</taxon>
        <taxon>Cyanobacteriota</taxon>
        <taxon>Cyanophyceae</taxon>
        <taxon>Oscillatoriophycideae</taxon>
        <taxon>Oscillatoriales</taxon>
        <taxon>Oscillatoriaceae</taxon>
        <taxon>Phormidium</taxon>
    </lineage>
</organism>
<dbReference type="SMART" id="SM00388">
    <property type="entry name" value="HisKA"/>
    <property type="match status" value="1"/>
</dbReference>
<dbReference type="STRING" id="179408.Osc7112_2439"/>
<feature type="domain" description="PAS" evidence="14">
    <location>
        <begin position="992"/>
        <end position="1057"/>
    </location>
</feature>
<dbReference type="eggNOG" id="COG2203">
    <property type="taxonomic scope" value="Bacteria"/>
</dbReference>
<dbReference type="PROSITE" id="PS50839">
    <property type="entry name" value="CHASE"/>
    <property type="match status" value="1"/>
</dbReference>
<keyword evidence="18" id="KW-1185">Reference proteome</keyword>
<feature type="domain" description="CHASE" evidence="16">
    <location>
        <begin position="112"/>
        <end position="252"/>
    </location>
</feature>
<dbReference type="InterPro" id="IPR005467">
    <property type="entry name" value="His_kinase_dom"/>
</dbReference>
<dbReference type="Gene3D" id="3.30.450.20">
    <property type="entry name" value="PAS domain"/>
    <property type="match status" value="5"/>
</dbReference>
<accession>K9VHA2</accession>
<feature type="domain" description="PAC" evidence="15">
    <location>
        <begin position="940"/>
        <end position="991"/>
    </location>
</feature>
<dbReference type="CDD" id="cd00130">
    <property type="entry name" value="PAS"/>
    <property type="match status" value="5"/>
</dbReference>
<evidence type="ECO:0000256" key="12">
    <source>
        <dbReference type="SAM" id="Phobius"/>
    </source>
</evidence>
<dbReference type="PATRIC" id="fig|179408.3.peg.2987"/>
<feature type="transmembrane region" description="Helical" evidence="12">
    <location>
        <begin position="12"/>
        <end position="31"/>
    </location>
</feature>
<dbReference type="InterPro" id="IPR052162">
    <property type="entry name" value="Sensor_kinase/Photoreceptor"/>
</dbReference>
<keyword evidence="5" id="KW-0808">Transferase</keyword>
<dbReference type="NCBIfam" id="TIGR00229">
    <property type="entry name" value="sensory_box"/>
    <property type="match status" value="5"/>
</dbReference>
<dbReference type="Gene3D" id="3.30.450.350">
    <property type="entry name" value="CHASE domain"/>
    <property type="match status" value="1"/>
</dbReference>
<dbReference type="EMBL" id="CP003614">
    <property type="protein sequence ID" value="AFZ06877.1"/>
    <property type="molecule type" value="Genomic_DNA"/>
</dbReference>
<dbReference type="CDD" id="cd00082">
    <property type="entry name" value="HisKA"/>
    <property type="match status" value="1"/>
</dbReference>
<feature type="domain" description="PAS" evidence="14">
    <location>
        <begin position="879"/>
        <end position="922"/>
    </location>
</feature>
<feature type="domain" description="PAC" evidence="15">
    <location>
        <begin position="808"/>
        <end position="860"/>
    </location>
</feature>
<evidence type="ECO:0000259" key="13">
    <source>
        <dbReference type="PROSITE" id="PS50109"/>
    </source>
</evidence>
<keyword evidence="7 17" id="KW-0418">Kinase</keyword>
<feature type="domain" description="PAS" evidence="14">
    <location>
        <begin position="427"/>
        <end position="497"/>
    </location>
</feature>
<dbReference type="InterPro" id="IPR036890">
    <property type="entry name" value="HATPase_C_sf"/>
</dbReference>
<gene>
    <name evidence="17" type="ORF">Osc7112_2439</name>
</gene>
<dbReference type="InterPro" id="IPR013767">
    <property type="entry name" value="PAS_fold"/>
</dbReference>
<dbReference type="SUPFAM" id="SSF47384">
    <property type="entry name" value="Homodimeric domain of signal transducing histidine kinase"/>
    <property type="match status" value="1"/>
</dbReference>
<dbReference type="HOGENOM" id="CLU_252757_0_0_3"/>
<dbReference type="Pfam" id="PF03924">
    <property type="entry name" value="CHASE"/>
    <property type="match status" value="1"/>
</dbReference>
<dbReference type="GO" id="GO:0016020">
    <property type="term" value="C:membrane"/>
    <property type="evidence" value="ECO:0007669"/>
    <property type="project" value="UniProtKB-SubCell"/>
</dbReference>